<proteinExistence type="predicted"/>
<accession>A0A084XY20</accession>
<dbReference type="Proteomes" id="UP000019812">
    <property type="component" value="Unassembled WGS sequence"/>
</dbReference>
<organism evidence="1 2">
    <name type="scientific">Candidatus Accumulibacter vicinus</name>
    <dbReference type="NCBI Taxonomy" id="2954382"/>
    <lineage>
        <taxon>Bacteria</taxon>
        <taxon>Pseudomonadati</taxon>
        <taxon>Pseudomonadota</taxon>
        <taxon>Betaproteobacteria</taxon>
        <taxon>Candidatus Accumulibacter</taxon>
    </lineage>
</organism>
<dbReference type="STRING" id="1457154.CAPSK01_003232"/>
<evidence type="ECO:0000313" key="1">
    <source>
        <dbReference type="EMBL" id="KFB67364.1"/>
    </source>
</evidence>
<name>A0A084XY20_9PROT</name>
<protein>
    <submittedName>
        <fullName evidence="1">Uncharacterized protein</fullName>
    </submittedName>
</protein>
<evidence type="ECO:0000313" key="2">
    <source>
        <dbReference type="Proteomes" id="UP000019812"/>
    </source>
</evidence>
<dbReference type="EMBL" id="JDSS02000029">
    <property type="protein sequence ID" value="KFB67364.1"/>
    <property type="molecule type" value="Genomic_DNA"/>
</dbReference>
<sequence>MRRRRIVEQREHFFLRQWAEEIALAPGQVEARAEAVQHRRGFEHHPFVRPAVAFAVRLPGGCRVLDLAPLMQVVAVLLQPVAQALPTADQRFVRDFDGVLAAAGVAAGNQQARRRQLGDQPPRALVEVTERRAPARVFAAFAELHELQEDIARDRLAARSVALDGVDDAVGTLDDRAVHATDRLVRRLAQVVVLAARVELRQAELEQRQIARLVADVAEDAADQTWLEAQPGDLRRAADRQLAFGGGHSAEEERLVVFAESAQVAVRTAGVERSLAARVEFADQFGEVRLPLVAGVFAYHFQQQRQRMPRAYEAALEKLAHAAGGEGVGGAALVDCVVERVVLVLSVEGLRQPGAAAIFIEQRQQQSRCAFEHGRRRGHRSSPVVQPARIIVRGGRGANP</sequence>
<gene>
    <name evidence="1" type="ORF">CAPSK01_003232</name>
</gene>
<comment type="caution">
    <text evidence="1">The sequence shown here is derived from an EMBL/GenBank/DDBJ whole genome shotgun (WGS) entry which is preliminary data.</text>
</comment>
<dbReference type="AlphaFoldDB" id="A0A084XY20"/>
<reference evidence="1 2" key="1">
    <citation type="submission" date="2014-07" db="EMBL/GenBank/DDBJ databases">
        <title>Expanding our view of genomic diversity in Candidatus Accumulibacter clades.</title>
        <authorList>
            <person name="Skennerton C.T."/>
            <person name="Barr J.J."/>
            <person name="Slater F.R."/>
            <person name="Bond P.L."/>
            <person name="Tyson G.W."/>
        </authorList>
    </citation>
    <scope>NUCLEOTIDE SEQUENCE [LARGE SCALE GENOMIC DNA]</scope>
    <source>
        <strain evidence="2">SK-01</strain>
    </source>
</reference>